<name>A0A6A8A1T8_9HYPH</name>
<organism evidence="2 3">
    <name type="scientific">Endobacterium cereale</name>
    <dbReference type="NCBI Taxonomy" id="2663029"/>
    <lineage>
        <taxon>Bacteria</taxon>
        <taxon>Pseudomonadati</taxon>
        <taxon>Pseudomonadota</taxon>
        <taxon>Alphaproteobacteria</taxon>
        <taxon>Hyphomicrobiales</taxon>
        <taxon>Rhizobiaceae</taxon>
        <taxon>Endobacterium</taxon>
    </lineage>
</organism>
<evidence type="ECO:0000256" key="1">
    <source>
        <dbReference type="SAM" id="Phobius"/>
    </source>
</evidence>
<gene>
    <name evidence="2" type="ORF">GAO09_02455</name>
</gene>
<dbReference type="Proteomes" id="UP000435138">
    <property type="component" value="Unassembled WGS sequence"/>
</dbReference>
<feature type="transmembrane region" description="Helical" evidence="1">
    <location>
        <begin position="14"/>
        <end position="35"/>
    </location>
</feature>
<evidence type="ECO:0000313" key="3">
    <source>
        <dbReference type="Proteomes" id="UP000435138"/>
    </source>
</evidence>
<keyword evidence="3" id="KW-1185">Reference proteome</keyword>
<dbReference type="EMBL" id="WIXI01000022">
    <property type="protein sequence ID" value="MQY44935.1"/>
    <property type="molecule type" value="Genomic_DNA"/>
</dbReference>
<comment type="caution">
    <text evidence="2">The sequence shown here is derived from an EMBL/GenBank/DDBJ whole genome shotgun (WGS) entry which is preliminary data.</text>
</comment>
<keyword evidence="1" id="KW-1133">Transmembrane helix</keyword>
<dbReference type="RefSeq" id="WP_153352452.1">
    <property type="nucleotide sequence ID" value="NZ_WIXI01000022.1"/>
</dbReference>
<sequence>MTYRTVVATLLKPLHWVACGLAMCLAVILAGMLILMEQQVARSGHAGRHTIA</sequence>
<keyword evidence="1" id="KW-0812">Transmembrane</keyword>
<accession>A0A6A8A1T8</accession>
<evidence type="ECO:0000313" key="2">
    <source>
        <dbReference type="EMBL" id="MQY44935.1"/>
    </source>
</evidence>
<reference evidence="2 3" key="1">
    <citation type="submission" date="2019-11" db="EMBL/GenBank/DDBJ databases">
        <title>Genome analysis of Rhizobacterium cereale a novel genus and species isolated from maize roots in North Spain.</title>
        <authorList>
            <person name="Menendez E."/>
            <person name="Flores-Felix J.D."/>
            <person name="Ramirez-Bahena M.-H."/>
            <person name="Igual J.M."/>
            <person name="Garcia-Fraile P."/>
            <person name="Peix A."/>
            <person name="Velazquez E."/>
        </authorList>
    </citation>
    <scope>NUCLEOTIDE SEQUENCE [LARGE SCALE GENOMIC DNA]</scope>
    <source>
        <strain evidence="2 3">RZME27</strain>
    </source>
</reference>
<proteinExistence type="predicted"/>
<protein>
    <submittedName>
        <fullName evidence="2">Uncharacterized protein</fullName>
    </submittedName>
</protein>
<keyword evidence="1" id="KW-0472">Membrane</keyword>
<dbReference type="AlphaFoldDB" id="A0A6A8A1T8"/>